<dbReference type="Pfam" id="PF20050">
    <property type="entry name" value="DUF6452"/>
    <property type="match status" value="1"/>
</dbReference>
<name>A0ABY5IRH5_9FLAO</name>
<evidence type="ECO:0000313" key="3">
    <source>
        <dbReference type="Proteomes" id="UP001059844"/>
    </source>
</evidence>
<sequence>MRKIKTLVVAFILAHSFWSCEKDDICADGTPTTPSVVIEFYDIENPTVLKNVTNLKVIAEGMTDGIIFNPSAQNDAKYLTNGNKIKIPLRTTQDNTTYRFILNANSTNPSEINEDTLSFNYSRTDEYVSRACGYKTVFQLDADNPVLSATDTNPWIGSRIIQQSNIQNENATHLKIYF</sequence>
<dbReference type="Proteomes" id="UP001059844">
    <property type="component" value="Chromosome"/>
</dbReference>
<dbReference type="EMBL" id="CP101751">
    <property type="protein sequence ID" value="UUC45413.1"/>
    <property type="molecule type" value="Genomic_DNA"/>
</dbReference>
<dbReference type="RefSeq" id="WP_256551109.1">
    <property type="nucleotide sequence ID" value="NZ_CP101751.1"/>
</dbReference>
<feature type="signal peptide" evidence="1">
    <location>
        <begin position="1"/>
        <end position="21"/>
    </location>
</feature>
<feature type="chain" id="PRO_5045896954" evidence="1">
    <location>
        <begin position="22"/>
        <end position="178"/>
    </location>
</feature>
<reference evidence="2" key="1">
    <citation type="submission" date="2022-07" db="EMBL/GenBank/DDBJ databases">
        <title>Isolation, identification, and degradation of a PFOSA degrading strain from sewage treatment plant.</title>
        <authorList>
            <person name="Zhang L."/>
            <person name="Huo Y."/>
        </authorList>
    </citation>
    <scope>NUCLEOTIDE SEQUENCE</scope>
    <source>
        <strain evidence="2">C1</strain>
    </source>
</reference>
<accession>A0ABY5IRH5</accession>
<evidence type="ECO:0000313" key="2">
    <source>
        <dbReference type="EMBL" id="UUC45413.1"/>
    </source>
</evidence>
<protein>
    <submittedName>
        <fullName evidence="2">DUF6452 family protein</fullName>
    </submittedName>
</protein>
<keyword evidence="3" id="KW-1185">Reference proteome</keyword>
<organism evidence="2 3">
    <name type="scientific">Flavobacterium cerinum</name>
    <dbReference type="NCBI Taxonomy" id="2502784"/>
    <lineage>
        <taxon>Bacteria</taxon>
        <taxon>Pseudomonadati</taxon>
        <taxon>Bacteroidota</taxon>
        <taxon>Flavobacteriia</taxon>
        <taxon>Flavobacteriales</taxon>
        <taxon>Flavobacteriaceae</taxon>
        <taxon>Flavobacterium</taxon>
    </lineage>
</organism>
<dbReference type="InterPro" id="IPR045607">
    <property type="entry name" value="DUF6452"/>
</dbReference>
<gene>
    <name evidence="2" type="ORF">NOX80_17525</name>
</gene>
<proteinExistence type="predicted"/>
<evidence type="ECO:0000256" key="1">
    <source>
        <dbReference type="SAM" id="SignalP"/>
    </source>
</evidence>
<keyword evidence="1" id="KW-0732">Signal</keyword>